<dbReference type="EMBL" id="BJZR01000085">
    <property type="protein sequence ID" value="GEO93126.1"/>
    <property type="molecule type" value="Genomic_DNA"/>
</dbReference>
<accession>A0A0U2WS01</accession>
<keyword evidence="2" id="KW-0812">Transmembrane</keyword>
<dbReference type="STRING" id="446860.AS188_05330"/>
<keyword evidence="6" id="KW-1185">Reference proteome</keyword>
<dbReference type="KEGG" id="kfv:AS188_05330"/>
<feature type="compositionally biased region" description="Basic and acidic residues" evidence="1">
    <location>
        <begin position="1"/>
        <end position="12"/>
    </location>
</feature>
<evidence type="ECO:0008006" key="7">
    <source>
        <dbReference type="Google" id="ProtNLM"/>
    </source>
</evidence>
<evidence type="ECO:0000313" key="6">
    <source>
        <dbReference type="Proteomes" id="UP000321155"/>
    </source>
</evidence>
<keyword evidence="2" id="KW-0472">Membrane</keyword>
<keyword evidence="2" id="KW-1133">Transmembrane helix</keyword>
<dbReference type="Proteomes" id="UP000321155">
    <property type="component" value="Unassembled WGS sequence"/>
</dbReference>
<name>A0A0U2WS01_9MICC</name>
<evidence type="ECO:0000256" key="1">
    <source>
        <dbReference type="SAM" id="MobiDB-lite"/>
    </source>
</evidence>
<evidence type="ECO:0000313" key="4">
    <source>
        <dbReference type="EMBL" id="GEO93126.1"/>
    </source>
</evidence>
<sequence>MTAVPEPRDPDRTGSTAGDDDGAPRPLKDEIAASRPARGRRVDPARLEVRLRRWALLLLIAVPAVWFVVERLG</sequence>
<gene>
    <name evidence="3" type="ORF">AS188_05330</name>
    <name evidence="4" type="ORF">KFL01_24320</name>
</gene>
<evidence type="ECO:0000256" key="2">
    <source>
        <dbReference type="SAM" id="Phobius"/>
    </source>
</evidence>
<feature type="compositionally biased region" description="Basic and acidic residues" evidence="1">
    <location>
        <begin position="22"/>
        <end position="32"/>
    </location>
</feature>
<evidence type="ECO:0000313" key="5">
    <source>
        <dbReference type="Proteomes" id="UP000057181"/>
    </source>
</evidence>
<evidence type="ECO:0000313" key="3">
    <source>
        <dbReference type="EMBL" id="ALU39268.1"/>
    </source>
</evidence>
<dbReference type="EMBL" id="CP013254">
    <property type="protein sequence ID" value="ALU39268.1"/>
    <property type="molecule type" value="Genomic_DNA"/>
</dbReference>
<reference evidence="4 6" key="2">
    <citation type="submission" date="2019-07" db="EMBL/GenBank/DDBJ databases">
        <title>Whole genome shotgun sequence of Kocuria flava NBRC 107626.</title>
        <authorList>
            <person name="Hosoyama A."/>
            <person name="Uohara A."/>
            <person name="Ohji S."/>
            <person name="Ichikawa N."/>
        </authorList>
    </citation>
    <scope>NUCLEOTIDE SEQUENCE [LARGE SCALE GENOMIC DNA]</scope>
    <source>
        <strain evidence="4 6">NBRC 107626</strain>
    </source>
</reference>
<organism evidence="3 5">
    <name type="scientific">Kocuria flava</name>
    <dbReference type="NCBI Taxonomy" id="446860"/>
    <lineage>
        <taxon>Bacteria</taxon>
        <taxon>Bacillati</taxon>
        <taxon>Actinomycetota</taxon>
        <taxon>Actinomycetes</taxon>
        <taxon>Micrococcales</taxon>
        <taxon>Micrococcaceae</taxon>
        <taxon>Kocuria</taxon>
    </lineage>
</organism>
<feature type="transmembrane region" description="Helical" evidence="2">
    <location>
        <begin position="51"/>
        <end position="69"/>
    </location>
</feature>
<protein>
    <recommendedName>
        <fullName evidence="7">ABC transporter permease</fullName>
    </recommendedName>
</protein>
<dbReference type="Proteomes" id="UP000057181">
    <property type="component" value="Chromosome"/>
</dbReference>
<dbReference type="AlphaFoldDB" id="A0A0U2WS01"/>
<proteinExistence type="predicted"/>
<feature type="region of interest" description="Disordered" evidence="1">
    <location>
        <begin position="1"/>
        <end position="41"/>
    </location>
</feature>
<reference evidence="3 5" key="1">
    <citation type="submission" date="2015-11" db="EMBL/GenBank/DDBJ databases">
        <title>Complete Genome Sequence of Kocuria flava strain HO-9041.</title>
        <authorList>
            <person name="Zhou M."/>
            <person name="Dai J."/>
        </authorList>
    </citation>
    <scope>NUCLEOTIDE SEQUENCE [LARGE SCALE GENOMIC DNA]</scope>
    <source>
        <strain evidence="3 5">HO-9041</strain>
    </source>
</reference>